<feature type="transmembrane region" description="Helical" evidence="1">
    <location>
        <begin position="139"/>
        <end position="158"/>
    </location>
</feature>
<comment type="caution">
    <text evidence="2">The sequence shown here is derived from an EMBL/GenBank/DDBJ whole genome shotgun (WGS) entry which is preliminary data.</text>
</comment>
<dbReference type="RefSeq" id="WP_037477299.1">
    <property type="nucleotide sequence ID" value="NZ_AZRA01000005.1"/>
</dbReference>
<dbReference type="PATRIC" id="fig|1286631.3.peg.225"/>
<evidence type="ECO:0000256" key="1">
    <source>
        <dbReference type="SAM" id="Phobius"/>
    </source>
</evidence>
<feature type="transmembrane region" description="Helical" evidence="1">
    <location>
        <begin position="302"/>
        <end position="323"/>
    </location>
</feature>
<name>A0A059KSZ5_9BURK</name>
<feature type="transmembrane region" description="Helical" evidence="1">
    <location>
        <begin position="272"/>
        <end position="296"/>
    </location>
</feature>
<evidence type="ECO:0000313" key="3">
    <source>
        <dbReference type="Proteomes" id="UP000026714"/>
    </source>
</evidence>
<dbReference type="EMBL" id="AZRA01000005">
    <property type="protein sequence ID" value="KDB54248.1"/>
    <property type="molecule type" value="Genomic_DNA"/>
</dbReference>
<feature type="transmembrane region" description="Helical" evidence="1">
    <location>
        <begin position="242"/>
        <end position="260"/>
    </location>
</feature>
<sequence>MNANTTETDIETQPPWDLIALLVLAFIVLGWMALAVSYNPSRGAQHTFESLHSVVLHQYQTLPWRSFLTEMHSRHGPAFYALVSALGLSLEGMRAAGLVMHLTSTLLLLQIALRLGTSWQKAALLASAFFASPFQFGPALWGHPEALAMLLLVLGLAVPRLTRGLSRHAPVVLLPLTVTVEPSGAAAVVASCLDDWRRRRWLALLPKAGVALLALLTIHLTWREMAPPDLSGTLPLPHARAFLIALALLVLGLLAGERINRRVRPAVLLHRFLLLWPGVVLLYALSPALVGGGFVFSRLDRIEGVLLGVHLASPALIALVLAWSWNALRGDRLASAQILICAAALACAGQGSLYLKDVDFFFWPLLLMRLLRWGACRPALRESLLQAAILWTGIALTLATLSYPTR</sequence>
<keyword evidence="1" id="KW-0472">Membrane</keyword>
<organism evidence="2 3">
    <name type="scientific">Sphaerotilus natans subsp. natans DSM 6575</name>
    <dbReference type="NCBI Taxonomy" id="1286631"/>
    <lineage>
        <taxon>Bacteria</taxon>
        <taxon>Pseudomonadati</taxon>
        <taxon>Pseudomonadota</taxon>
        <taxon>Betaproteobacteria</taxon>
        <taxon>Burkholderiales</taxon>
        <taxon>Sphaerotilaceae</taxon>
        <taxon>Sphaerotilus</taxon>
    </lineage>
</organism>
<keyword evidence="3" id="KW-1185">Reference proteome</keyword>
<proteinExistence type="predicted"/>
<reference evidence="2 3" key="1">
    <citation type="journal article" date="2014" name="FEMS Microbiol. Ecol.">
        <title>Sphaerotilus natans encrusted with nanoball-shaped Fe(III) oxide minerals formed by nitrate-reducing mixotrophic Fe(II) oxidation.</title>
        <authorList>
            <person name="Park S."/>
            <person name="Kim D.H."/>
            <person name="Lee J.H."/>
            <person name="Hur H.G."/>
        </authorList>
    </citation>
    <scope>NUCLEOTIDE SEQUENCE [LARGE SCALE GENOMIC DNA]</scope>
    <source>
        <strain evidence="2 3">DSM 6575</strain>
    </source>
</reference>
<feature type="transmembrane region" description="Helical" evidence="1">
    <location>
        <begin position="383"/>
        <end position="403"/>
    </location>
</feature>
<dbReference type="Proteomes" id="UP000026714">
    <property type="component" value="Unassembled WGS sequence"/>
</dbReference>
<keyword evidence="1" id="KW-0812">Transmembrane</keyword>
<protein>
    <submittedName>
        <fullName evidence="2">Uncharacterized protein</fullName>
    </submittedName>
</protein>
<gene>
    <name evidence="2" type="ORF">X805_02300</name>
</gene>
<feature type="transmembrane region" description="Helical" evidence="1">
    <location>
        <begin position="335"/>
        <end position="354"/>
    </location>
</feature>
<feature type="transmembrane region" description="Helical" evidence="1">
    <location>
        <begin position="201"/>
        <end position="222"/>
    </location>
</feature>
<evidence type="ECO:0000313" key="2">
    <source>
        <dbReference type="EMBL" id="KDB54248.1"/>
    </source>
</evidence>
<feature type="transmembrane region" description="Helical" evidence="1">
    <location>
        <begin position="18"/>
        <end position="38"/>
    </location>
</feature>
<keyword evidence="1" id="KW-1133">Transmembrane helix</keyword>
<accession>A0A059KSZ5</accession>
<dbReference type="AlphaFoldDB" id="A0A059KSZ5"/>
<dbReference type="STRING" id="34103.SAMN05421778_102139"/>